<feature type="domain" description="SHSP" evidence="3">
    <location>
        <begin position="45"/>
        <end position="156"/>
    </location>
</feature>
<dbReference type="RefSeq" id="WP_246006696.1">
    <property type="nucleotide sequence ID" value="NZ_RBWU01000001.1"/>
</dbReference>
<comment type="caution">
    <text evidence="4">The sequence shown here is derived from an EMBL/GenBank/DDBJ whole genome shotgun (WGS) entry which is preliminary data.</text>
</comment>
<dbReference type="InterPro" id="IPR008978">
    <property type="entry name" value="HSP20-like_chaperone"/>
</dbReference>
<dbReference type="Proteomes" id="UP000274601">
    <property type="component" value="Unassembled WGS sequence"/>
</dbReference>
<evidence type="ECO:0000313" key="5">
    <source>
        <dbReference type="Proteomes" id="UP000274601"/>
    </source>
</evidence>
<keyword evidence="5" id="KW-1185">Reference proteome</keyword>
<accession>A0A495QXL1</accession>
<dbReference type="AlphaFoldDB" id="A0A495QXL1"/>
<sequence length="165" mass="18331">MKANVPGVENPGIFGGEATMLLTSIDPFVQEFERQFDRAVRQVTGHVNGTSMPMDGIRRADDVVLRFDLPGIDPGSIEVTVDRGVLSVTARREEQFDEDERLFVHERPMGSFARRVYLSDHLDADKIEAAYDNGVLAVRIPVLEKARPRKVAVRQGGDGRKAIRG</sequence>
<dbReference type="PANTHER" id="PTHR11527">
    <property type="entry name" value="HEAT-SHOCK PROTEIN 20 FAMILY MEMBER"/>
    <property type="match status" value="1"/>
</dbReference>
<proteinExistence type="inferred from homology"/>
<dbReference type="InterPro" id="IPR031107">
    <property type="entry name" value="Small_HSP"/>
</dbReference>
<evidence type="ECO:0000259" key="3">
    <source>
        <dbReference type="PROSITE" id="PS01031"/>
    </source>
</evidence>
<evidence type="ECO:0000256" key="2">
    <source>
        <dbReference type="RuleBase" id="RU003616"/>
    </source>
</evidence>
<evidence type="ECO:0000313" key="4">
    <source>
        <dbReference type="EMBL" id="RKS78868.1"/>
    </source>
</evidence>
<protein>
    <submittedName>
        <fullName evidence="4">HSP20 family protein</fullName>
    </submittedName>
</protein>
<gene>
    <name evidence="4" type="ORF">BZB76_0302</name>
</gene>
<dbReference type="Gene3D" id="2.60.40.790">
    <property type="match status" value="1"/>
</dbReference>
<comment type="similarity">
    <text evidence="1 2">Belongs to the small heat shock protein (HSP20) family.</text>
</comment>
<dbReference type="CDD" id="cd06464">
    <property type="entry name" value="ACD_sHsps-like"/>
    <property type="match status" value="1"/>
</dbReference>
<dbReference type="PROSITE" id="PS01031">
    <property type="entry name" value="SHSP"/>
    <property type="match status" value="1"/>
</dbReference>
<dbReference type="EMBL" id="RBWU01000001">
    <property type="protein sequence ID" value="RKS78868.1"/>
    <property type="molecule type" value="Genomic_DNA"/>
</dbReference>
<dbReference type="SUPFAM" id="SSF49764">
    <property type="entry name" value="HSP20-like chaperones"/>
    <property type="match status" value="1"/>
</dbReference>
<dbReference type="Pfam" id="PF00011">
    <property type="entry name" value="HSP20"/>
    <property type="match status" value="1"/>
</dbReference>
<evidence type="ECO:0000256" key="1">
    <source>
        <dbReference type="PROSITE-ProRule" id="PRU00285"/>
    </source>
</evidence>
<organism evidence="4 5">
    <name type="scientific">Actinomadura pelletieri DSM 43383</name>
    <dbReference type="NCBI Taxonomy" id="1120940"/>
    <lineage>
        <taxon>Bacteria</taxon>
        <taxon>Bacillati</taxon>
        <taxon>Actinomycetota</taxon>
        <taxon>Actinomycetes</taxon>
        <taxon>Streptosporangiales</taxon>
        <taxon>Thermomonosporaceae</taxon>
        <taxon>Actinomadura</taxon>
    </lineage>
</organism>
<dbReference type="InterPro" id="IPR002068">
    <property type="entry name" value="A-crystallin/Hsp20_dom"/>
</dbReference>
<reference evidence="4 5" key="1">
    <citation type="submission" date="2018-10" db="EMBL/GenBank/DDBJ databases">
        <title>Genomic Encyclopedia of Archaeal and Bacterial Type Strains, Phase II (KMG-II): from individual species to whole genera.</title>
        <authorList>
            <person name="Goeker M."/>
        </authorList>
    </citation>
    <scope>NUCLEOTIDE SEQUENCE [LARGE SCALE GENOMIC DNA]</scope>
    <source>
        <strain evidence="4 5">DSM 43383</strain>
    </source>
</reference>
<name>A0A495QXL1_9ACTN</name>